<dbReference type="EMBL" id="CT868021">
    <property type="protein sequence ID" value="CAK62795.1"/>
    <property type="molecule type" value="Genomic_DNA"/>
</dbReference>
<dbReference type="HOGENOM" id="CLU_299468_0_0_1"/>
<dbReference type="GO" id="GO:0005829">
    <property type="term" value="C:cytosol"/>
    <property type="evidence" value="ECO:0000318"/>
    <property type="project" value="GO_Central"/>
</dbReference>
<dbReference type="SUPFAM" id="SSF144000">
    <property type="entry name" value="Oxysterol-binding protein-like"/>
    <property type="match status" value="1"/>
</dbReference>
<name>A0BW78_PARTE</name>
<dbReference type="InterPro" id="IPR000648">
    <property type="entry name" value="Oxysterol-bd"/>
</dbReference>
<dbReference type="GeneID" id="5015977"/>
<evidence type="ECO:0000256" key="1">
    <source>
        <dbReference type="SAM" id="MobiDB-lite"/>
    </source>
</evidence>
<feature type="compositionally biased region" description="Polar residues" evidence="1">
    <location>
        <begin position="389"/>
        <end position="422"/>
    </location>
</feature>
<dbReference type="Pfam" id="PF01237">
    <property type="entry name" value="Oxysterol_BP"/>
    <property type="match status" value="1"/>
</dbReference>
<dbReference type="InParanoid" id="A0BW78"/>
<dbReference type="PANTHER" id="PTHR10972:SF148">
    <property type="entry name" value="OXYSTEROL-BINDING PROTEIN 9"/>
    <property type="match status" value="1"/>
</dbReference>
<dbReference type="AlphaFoldDB" id="A0BW78"/>
<keyword evidence="3" id="KW-1185">Reference proteome</keyword>
<dbReference type="eggNOG" id="KOG1737">
    <property type="taxonomic scope" value="Eukaryota"/>
</dbReference>
<dbReference type="RefSeq" id="XP_001430193.1">
    <property type="nucleotide sequence ID" value="XM_001430156.2"/>
</dbReference>
<reference evidence="2 3" key="1">
    <citation type="journal article" date="2006" name="Nature">
        <title>Global trends of whole-genome duplications revealed by the ciliate Paramecium tetraurelia.</title>
        <authorList>
            <consortium name="Genoscope"/>
            <person name="Aury J.-M."/>
            <person name="Jaillon O."/>
            <person name="Duret L."/>
            <person name="Noel B."/>
            <person name="Jubin C."/>
            <person name="Porcel B.M."/>
            <person name="Segurens B."/>
            <person name="Daubin V."/>
            <person name="Anthouard V."/>
            <person name="Aiach N."/>
            <person name="Arnaiz O."/>
            <person name="Billaut A."/>
            <person name="Beisson J."/>
            <person name="Blanc I."/>
            <person name="Bouhouche K."/>
            <person name="Camara F."/>
            <person name="Duharcourt S."/>
            <person name="Guigo R."/>
            <person name="Gogendeau D."/>
            <person name="Katinka M."/>
            <person name="Keller A.-M."/>
            <person name="Kissmehl R."/>
            <person name="Klotz C."/>
            <person name="Koll F."/>
            <person name="Le Moue A."/>
            <person name="Lepere C."/>
            <person name="Malinsky S."/>
            <person name="Nowacki M."/>
            <person name="Nowak J.K."/>
            <person name="Plattner H."/>
            <person name="Poulain J."/>
            <person name="Ruiz F."/>
            <person name="Serrano V."/>
            <person name="Zagulski M."/>
            <person name="Dessen P."/>
            <person name="Betermier M."/>
            <person name="Weissenbach J."/>
            <person name="Scarpelli C."/>
            <person name="Schachter V."/>
            <person name="Sperling L."/>
            <person name="Meyer E."/>
            <person name="Cohen J."/>
            <person name="Wincker P."/>
        </authorList>
    </citation>
    <scope>NUCLEOTIDE SEQUENCE [LARGE SCALE GENOMIC DNA]</scope>
    <source>
        <strain evidence="2 3">Stock d4-2</strain>
    </source>
</reference>
<sequence>MDKAKINFLLEGEVLVKGKTFGLWQPKKYIIDQELRIFSIKSSKQNKNYHLANYQIANVERKNNRFQFELASTIGEKNILMGSDNEKFANELMLFLKKMCGQQLRTQSLFEPSLSSKPTCIIYLIQSTASLREYDYEMPQFFEMPEIRDAIQTIRSKSYQLEQYELIQNQVVKIYRNKNNQLNFKVFLTFPGNCLTKCQTQLFQTQYDWNIHNLKEYTQIKEFKSDKSQMITEIRLIKNWFQFKREFTYLRYAVEFKKKENTKIVIEKKLDQKIHSGTVSGLLKFAVWGLFYENNQTNVVLFTEQSYNGLAFIEEDSILSQQYFLQYENIIKPQRLDFDKQSMQDQGQAIIPNNSPQNESAPSKLKALQRKDTKQNSFKMEQPIDIPKSTVQNQNTQQPILGSSPQLGPNQQIQVTSPQQLPLPSKDKNIPQIANQKEEDKQAQQQQINMKKSDKSTELNQVQAKTDQSNLSQGALEQLKLKKTSSSQESSQIISQNIIFQQPKIEDDCENDDIQPENEGSDGNITQFYDCEDDIDAMNDKLFIGQSDQQANTSDQSVIEVRNSITQRQPQSQSNQTQSQSDTIENLEDWVEKKMQAYFSGKFCQIAIDIEHILNPLVQDINKRKYMKEQEGGHYIFRKDFIRDEKNGGLKCINEVKVNAQKSVVKFLLARIGTSLLMGRSLTSISMPVTIFESRSNTERACSSLAFAPVFLDEAAISKDKFFRIKQCAAFSFGFIFSYLSMEKPFNPILGETFQGYFDNCPIYCEQISHHPPICIIQYYGRKYKIDARLELVANFHSNSVVGRNVGEVKVIFENPPQEIIILLAPGCIYGTTFGDKSMDFLEKQFLFDLSNKLIMECAFKPDKKYCQYFNIEYLPYSDYVAGGVCEVTDAAIGRYLREGYRKYKGLDLKTEVKSIKSIIKGVWNQELKFDNQKLISIMSDFPIQLELAQYPLPSDANFRMDVLMWKLRDFDQAQQWKERLEIFQRQDRKLREALGPKKKRK</sequence>
<dbReference type="KEGG" id="ptm:GSPATT00032647001"/>
<dbReference type="OMA" id="LIMECAF"/>
<dbReference type="Gene3D" id="2.40.160.120">
    <property type="match status" value="1"/>
</dbReference>
<organism evidence="2 3">
    <name type="scientific">Paramecium tetraurelia</name>
    <dbReference type="NCBI Taxonomy" id="5888"/>
    <lineage>
        <taxon>Eukaryota</taxon>
        <taxon>Sar</taxon>
        <taxon>Alveolata</taxon>
        <taxon>Ciliophora</taxon>
        <taxon>Intramacronucleata</taxon>
        <taxon>Oligohymenophorea</taxon>
        <taxon>Peniculida</taxon>
        <taxon>Parameciidae</taxon>
        <taxon>Paramecium</taxon>
    </lineage>
</organism>
<gene>
    <name evidence="2" type="ORF">GSPATT00032647001</name>
</gene>
<evidence type="ECO:0000313" key="2">
    <source>
        <dbReference type="EMBL" id="CAK62795.1"/>
    </source>
</evidence>
<dbReference type="GO" id="GO:0016020">
    <property type="term" value="C:membrane"/>
    <property type="evidence" value="ECO:0000318"/>
    <property type="project" value="GO_Central"/>
</dbReference>
<dbReference type="GO" id="GO:0032934">
    <property type="term" value="F:sterol binding"/>
    <property type="evidence" value="ECO:0000318"/>
    <property type="project" value="GO_Central"/>
</dbReference>
<dbReference type="OrthoDB" id="14833at2759"/>
<feature type="compositionally biased region" description="Polar residues" evidence="1">
    <location>
        <begin position="458"/>
        <end position="470"/>
    </location>
</feature>
<feature type="compositionally biased region" description="Polar residues" evidence="1">
    <location>
        <begin position="343"/>
        <end position="361"/>
    </location>
</feature>
<protein>
    <recommendedName>
        <fullName evidence="4">PH domain-containing protein</fullName>
    </recommendedName>
</protein>
<proteinExistence type="predicted"/>
<dbReference type="Proteomes" id="UP000000600">
    <property type="component" value="Unassembled WGS sequence"/>
</dbReference>
<dbReference type="STRING" id="5888.A0BW78"/>
<evidence type="ECO:0008006" key="4">
    <source>
        <dbReference type="Google" id="ProtNLM"/>
    </source>
</evidence>
<dbReference type="FunFam" id="2.40.160.120:FF:000015">
    <property type="entry name" value="Oxysterol binding protein, putative"/>
    <property type="match status" value="1"/>
</dbReference>
<feature type="region of interest" description="Disordered" evidence="1">
    <location>
        <begin position="341"/>
        <end position="470"/>
    </location>
</feature>
<evidence type="ECO:0000313" key="3">
    <source>
        <dbReference type="Proteomes" id="UP000000600"/>
    </source>
</evidence>
<dbReference type="PANTHER" id="PTHR10972">
    <property type="entry name" value="OXYSTEROL-BINDING PROTEIN-RELATED"/>
    <property type="match status" value="1"/>
</dbReference>
<accession>A0BW78</accession>
<dbReference type="InterPro" id="IPR037239">
    <property type="entry name" value="OSBP_sf"/>
</dbReference>